<comment type="cofactor">
    <cofactor evidence="7">
        <name>[2Fe-2S] cluster</name>
        <dbReference type="ChEBI" id="CHEBI:190135"/>
    </cofactor>
    <text evidence="7">Binds 1 [2Fe-2S] cluster.</text>
</comment>
<dbReference type="RefSeq" id="WP_157477538.1">
    <property type="nucleotide sequence ID" value="NZ_CP046566.1"/>
</dbReference>
<dbReference type="Gene3D" id="1.10.10.1590">
    <property type="entry name" value="NADH-quinone oxidoreductase subunit E"/>
    <property type="match status" value="1"/>
</dbReference>
<dbReference type="GO" id="GO:0046872">
    <property type="term" value="F:metal ion binding"/>
    <property type="evidence" value="ECO:0007669"/>
    <property type="project" value="UniProtKB-KW"/>
</dbReference>
<evidence type="ECO:0000256" key="5">
    <source>
        <dbReference type="ARBA" id="ARBA00023014"/>
    </source>
</evidence>
<proteinExistence type="inferred from homology"/>
<organism evidence="8 9">
    <name type="scientific">Phnomibacter ginsenosidimutans</name>
    <dbReference type="NCBI Taxonomy" id="2676868"/>
    <lineage>
        <taxon>Bacteria</taxon>
        <taxon>Pseudomonadati</taxon>
        <taxon>Bacteroidota</taxon>
        <taxon>Chitinophagia</taxon>
        <taxon>Chitinophagales</taxon>
        <taxon>Chitinophagaceae</taxon>
        <taxon>Phnomibacter</taxon>
    </lineage>
</organism>
<dbReference type="InterPro" id="IPR041921">
    <property type="entry name" value="NuoE_N"/>
</dbReference>
<dbReference type="InterPro" id="IPR036249">
    <property type="entry name" value="Thioredoxin-like_sf"/>
</dbReference>
<gene>
    <name evidence="8" type="ORF">GLV81_05445</name>
</gene>
<dbReference type="InterPro" id="IPR042128">
    <property type="entry name" value="NuoE_dom"/>
</dbReference>
<dbReference type="SUPFAM" id="SSF52833">
    <property type="entry name" value="Thioredoxin-like"/>
    <property type="match status" value="1"/>
</dbReference>
<keyword evidence="2 7" id="KW-0001">2Fe-2S</keyword>
<dbReference type="InterPro" id="IPR028431">
    <property type="entry name" value="NADP_DH_HndA-like"/>
</dbReference>
<feature type="binding site" evidence="7">
    <location>
        <position position="97"/>
    </location>
    <ligand>
        <name>[2Fe-2S] cluster</name>
        <dbReference type="ChEBI" id="CHEBI:190135"/>
    </ligand>
</feature>
<dbReference type="Proteomes" id="UP000426027">
    <property type="component" value="Chromosome"/>
</dbReference>
<dbReference type="PANTHER" id="PTHR43342:SF2">
    <property type="entry name" value="POTENTIAL NAD-REDUCING HYDROGENASE SUBUNIT"/>
    <property type="match status" value="1"/>
</dbReference>
<comment type="cofactor">
    <cofactor evidence="6">
        <name>[2Fe-2S] cluster</name>
        <dbReference type="ChEBI" id="CHEBI:190135"/>
    </cofactor>
</comment>
<evidence type="ECO:0000256" key="4">
    <source>
        <dbReference type="ARBA" id="ARBA00023004"/>
    </source>
</evidence>
<dbReference type="PIRSF" id="PIRSF000216">
    <property type="entry name" value="NADH_DH_24kDa"/>
    <property type="match status" value="1"/>
</dbReference>
<feature type="binding site" evidence="7">
    <location>
        <position position="92"/>
    </location>
    <ligand>
        <name>[2Fe-2S] cluster</name>
        <dbReference type="ChEBI" id="CHEBI:190135"/>
    </ligand>
</feature>
<evidence type="ECO:0000256" key="1">
    <source>
        <dbReference type="ARBA" id="ARBA00010643"/>
    </source>
</evidence>
<dbReference type="KEGG" id="fls:GLV81_05445"/>
<evidence type="ECO:0000256" key="6">
    <source>
        <dbReference type="ARBA" id="ARBA00034078"/>
    </source>
</evidence>
<evidence type="ECO:0000256" key="3">
    <source>
        <dbReference type="ARBA" id="ARBA00022723"/>
    </source>
</evidence>
<keyword evidence="5 7" id="KW-0411">Iron-sulfur</keyword>
<accession>A0A6I6GYL4</accession>
<evidence type="ECO:0000313" key="9">
    <source>
        <dbReference type="Proteomes" id="UP000426027"/>
    </source>
</evidence>
<comment type="similarity">
    <text evidence="1">Belongs to the complex I 24 kDa subunit family.</text>
</comment>
<feature type="binding site" evidence="7">
    <location>
        <position position="137"/>
    </location>
    <ligand>
        <name>[2Fe-2S] cluster</name>
        <dbReference type="ChEBI" id="CHEBI:190135"/>
    </ligand>
</feature>
<feature type="binding site" evidence="7">
    <location>
        <position position="133"/>
    </location>
    <ligand>
        <name>[2Fe-2S] cluster</name>
        <dbReference type="ChEBI" id="CHEBI:190135"/>
    </ligand>
</feature>
<dbReference type="Gene3D" id="3.40.30.10">
    <property type="entry name" value="Glutaredoxin"/>
    <property type="match status" value="1"/>
</dbReference>
<dbReference type="Pfam" id="PF01257">
    <property type="entry name" value="2Fe-2S_thioredx"/>
    <property type="match status" value="1"/>
</dbReference>
<reference evidence="8 9" key="1">
    <citation type="submission" date="2019-11" db="EMBL/GenBank/DDBJ databases">
        <authorList>
            <person name="Im W.T."/>
        </authorList>
    </citation>
    <scope>NUCLEOTIDE SEQUENCE [LARGE SCALE GENOMIC DNA]</scope>
    <source>
        <strain evidence="8 9">SB-02</strain>
    </source>
</reference>
<dbReference type="AlphaFoldDB" id="A0A6I6GYL4"/>
<dbReference type="GO" id="GO:0051537">
    <property type="term" value="F:2 iron, 2 sulfur cluster binding"/>
    <property type="evidence" value="ECO:0007669"/>
    <property type="project" value="UniProtKB-KW"/>
</dbReference>
<evidence type="ECO:0000256" key="7">
    <source>
        <dbReference type="PIRSR" id="PIRSR000216-1"/>
    </source>
</evidence>
<dbReference type="GO" id="GO:0016491">
    <property type="term" value="F:oxidoreductase activity"/>
    <property type="evidence" value="ECO:0007669"/>
    <property type="project" value="InterPro"/>
</dbReference>
<name>A0A6I6GYL4_9BACT</name>
<keyword evidence="3 7" id="KW-0479">Metal-binding</keyword>
<dbReference type="InterPro" id="IPR002023">
    <property type="entry name" value="NuoE-like"/>
</dbReference>
<dbReference type="EMBL" id="CP046566">
    <property type="protein sequence ID" value="QGW27611.1"/>
    <property type="molecule type" value="Genomic_DNA"/>
</dbReference>
<keyword evidence="9" id="KW-1185">Reference proteome</keyword>
<protein>
    <submittedName>
        <fullName evidence="8">NAD(P)H-dependent oxidoreductase subunit E</fullName>
    </submittedName>
</protein>
<keyword evidence="4 7" id="KW-0408">Iron</keyword>
<dbReference type="CDD" id="cd03064">
    <property type="entry name" value="TRX_Fd_NuoE"/>
    <property type="match status" value="1"/>
</dbReference>
<dbReference type="PANTHER" id="PTHR43342">
    <property type="entry name" value="NADH-QUINONE OXIDOREDUCTASE, E SUBUNIT"/>
    <property type="match status" value="1"/>
</dbReference>
<evidence type="ECO:0000256" key="2">
    <source>
        <dbReference type="ARBA" id="ARBA00022714"/>
    </source>
</evidence>
<evidence type="ECO:0000313" key="8">
    <source>
        <dbReference type="EMBL" id="QGW27611.1"/>
    </source>
</evidence>
<sequence>MKRPFANASSGLSASDPRVKLLDTRMKKENFRPDALIEILHAAQNAYGYLPMPVLQHISNKLHIPPARVFSTVTFYHFFSLKSRGDHTCLVCTGTACYVKGAQQLLDAVEQSFGIKAGEVSADNKLGLQVARCIGACGLAPAVVIDEEVQAKTDGQQLVAKIHEKLEAI</sequence>